<proteinExistence type="predicted"/>
<dbReference type="RefSeq" id="WP_271092630.1">
    <property type="nucleotide sequence ID" value="NZ_JAPJZH010000030.1"/>
</dbReference>
<gene>
    <name evidence="2" type="ORF">OOZ53_25615</name>
</gene>
<keyword evidence="3" id="KW-1185">Reference proteome</keyword>
<feature type="region of interest" description="Disordered" evidence="1">
    <location>
        <begin position="74"/>
        <end position="93"/>
    </location>
</feature>
<evidence type="ECO:0000313" key="3">
    <source>
        <dbReference type="Proteomes" id="UP001148313"/>
    </source>
</evidence>
<evidence type="ECO:0000256" key="1">
    <source>
        <dbReference type="SAM" id="MobiDB-lite"/>
    </source>
</evidence>
<name>A0ABT4VVN5_9HYPH</name>
<dbReference type="EMBL" id="JAPJZH010000030">
    <property type="protein sequence ID" value="MDA4848756.1"/>
    <property type="molecule type" value="Genomic_DNA"/>
</dbReference>
<accession>A0ABT4VVN5</accession>
<sequence length="113" mass="12383">MANSVVSKFCAAGQPGGGLTLRACNQFAIARRTPVGGNRNMRARILQSENCNAEKVNKFNGAVSQLPRHWRLDKPLPYSAGKRASHRPPSRPVAAAMKLKVGKCRLQKRCLKD</sequence>
<organism evidence="2 3">
    <name type="scientific">Hoeflea poritis</name>
    <dbReference type="NCBI Taxonomy" id="2993659"/>
    <lineage>
        <taxon>Bacteria</taxon>
        <taxon>Pseudomonadati</taxon>
        <taxon>Pseudomonadota</taxon>
        <taxon>Alphaproteobacteria</taxon>
        <taxon>Hyphomicrobiales</taxon>
        <taxon>Rhizobiaceae</taxon>
        <taxon>Hoeflea</taxon>
    </lineage>
</organism>
<comment type="caution">
    <text evidence="2">The sequence shown here is derived from an EMBL/GenBank/DDBJ whole genome shotgun (WGS) entry which is preliminary data.</text>
</comment>
<reference evidence="2" key="1">
    <citation type="submission" date="2022-11" db="EMBL/GenBank/DDBJ databases">
        <title>Hoeflea poritis sp. nov., isolated from scleractinian coral Porites lutea.</title>
        <authorList>
            <person name="Zhang G."/>
            <person name="Wei Q."/>
            <person name="Cai L."/>
        </authorList>
    </citation>
    <scope>NUCLEOTIDE SEQUENCE</scope>
    <source>
        <strain evidence="2">E7-10</strain>
    </source>
</reference>
<protein>
    <submittedName>
        <fullName evidence="2">Uncharacterized protein</fullName>
    </submittedName>
</protein>
<dbReference type="Proteomes" id="UP001148313">
    <property type="component" value="Unassembled WGS sequence"/>
</dbReference>
<evidence type="ECO:0000313" key="2">
    <source>
        <dbReference type="EMBL" id="MDA4848756.1"/>
    </source>
</evidence>